<evidence type="ECO:0000313" key="3">
    <source>
        <dbReference type="RefSeq" id="XP_029640215.1"/>
    </source>
</evidence>
<keyword evidence="1" id="KW-1133">Transmembrane helix</keyword>
<dbReference type="PANTHER" id="PTHR46830">
    <property type="entry name" value="TRANSFERASE, PUTATIVE-RELATED"/>
    <property type="match status" value="1"/>
</dbReference>
<evidence type="ECO:0000256" key="1">
    <source>
        <dbReference type="SAM" id="Phobius"/>
    </source>
</evidence>
<dbReference type="Gene3D" id="3.90.550.20">
    <property type="match status" value="1"/>
</dbReference>
<dbReference type="Proteomes" id="UP000515154">
    <property type="component" value="Linkage group LG8"/>
</dbReference>
<reference evidence="3" key="1">
    <citation type="submission" date="2025-08" db="UniProtKB">
        <authorList>
            <consortium name="RefSeq"/>
        </authorList>
    </citation>
    <scope>IDENTIFICATION</scope>
</reference>
<dbReference type="SUPFAM" id="SSF53448">
    <property type="entry name" value="Nucleotide-diphospho-sugar transferases"/>
    <property type="match status" value="1"/>
</dbReference>
<proteinExistence type="predicted"/>
<dbReference type="KEGG" id="osn:115215173"/>
<dbReference type="InterPro" id="IPR029044">
    <property type="entry name" value="Nucleotide-diphossugar_trans"/>
</dbReference>
<dbReference type="PANTHER" id="PTHR46830:SF1">
    <property type="entry name" value="ALPHA-1,4-N-ACETYLGLUCOSAMINYLTRANSFERASE"/>
    <property type="match status" value="1"/>
</dbReference>
<gene>
    <name evidence="3" type="primary">LOC115215173</name>
</gene>
<protein>
    <submittedName>
        <fullName evidence="3">Uncharacterized protein LOC115215173</fullName>
    </submittedName>
</protein>
<keyword evidence="1" id="KW-0812">Transmembrane</keyword>
<keyword evidence="1" id="KW-0472">Membrane</keyword>
<keyword evidence="2" id="KW-1185">Reference proteome</keyword>
<sequence length="368" mass="43171">MRMTLKHLFVLCIISTSIGIYILSHIRLYKLCRLPENMKIKQRVYGPLKITNEDTWKVKTAAQKLLHMILESDSTFSLLGFDGPLERMDLLCWMYLSQTATKRGLKANSSDCLQPPPGKEWKTVPKNVFYIIYGAYNFTFLNYMSAFSIRRVIPDANIYVIGDQSPIGFWWRKLLEDVHGVKIVYRTRPQRIFNQTIKIKPHATDVIRLQILILSGGIYLDPDILFLRPIDHFRQPVLTMGLIDPATGIGNGLIFAKRHSKFLEYWYESYRNFNSSIWGVHSMAIPLKLSKIYSHLIKVDKGHIYHPNWFELDKLFLKVVPWDKNVAVHMWTHHQYRLPQSLKDTDTLNTTAGQMLRYVYYNDTRLRR</sequence>
<dbReference type="RefSeq" id="XP_029640215.1">
    <property type="nucleotide sequence ID" value="XM_029784355.2"/>
</dbReference>
<accession>A0A6P7SPM1</accession>
<feature type="transmembrane region" description="Helical" evidence="1">
    <location>
        <begin position="7"/>
        <end position="29"/>
    </location>
</feature>
<dbReference type="Pfam" id="PF04488">
    <property type="entry name" value="Gly_transf_sug"/>
    <property type="match status" value="1"/>
</dbReference>
<organism evidence="2 3">
    <name type="scientific">Octopus sinensis</name>
    <name type="common">East Asian common octopus</name>
    <dbReference type="NCBI Taxonomy" id="2607531"/>
    <lineage>
        <taxon>Eukaryota</taxon>
        <taxon>Metazoa</taxon>
        <taxon>Spiralia</taxon>
        <taxon>Lophotrochozoa</taxon>
        <taxon>Mollusca</taxon>
        <taxon>Cephalopoda</taxon>
        <taxon>Coleoidea</taxon>
        <taxon>Octopodiformes</taxon>
        <taxon>Octopoda</taxon>
        <taxon>Incirrata</taxon>
        <taxon>Octopodidae</taxon>
        <taxon>Octopus</taxon>
    </lineage>
</organism>
<name>A0A6P7SPM1_9MOLL</name>
<dbReference type="InterPro" id="IPR007577">
    <property type="entry name" value="GlycoTrfase_DXD_sugar-bd_CS"/>
</dbReference>
<dbReference type="AlphaFoldDB" id="A0A6P7SPM1"/>
<evidence type="ECO:0000313" key="2">
    <source>
        <dbReference type="Proteomes" id="UP000515154"/>
    </source>
</evidence>